<feature type="compositionally biased region" description="Polar residues" evidence="1">
    <location>
        <begin position="9"/>
        <end position="19"/>
    </location>
</feature>
<dbReference type="Proteomes" id="UP000250235">
    <property type="component" value="Unassembled WGS sequence"/>
</dbReference>
<sequence length="110" mass="12298">MVSIKRATLQKSSATSLAQSKDGKRRELSEKCYGEQCSRVRSEEQQSGENIAKYGNLIFQSKTKYSNIYASHQLTAARTTLTDKTSRHCCYLNQQSTHSNNAKQNSVAST</sequence>
<gene>
    <name evidence="2" type="ORF">F511_46685</name>
</gene>
<protein>
    <submittedName>
        <fullName evidence="2">Uncharacterized protein</fullName>
    </submittedName>
</protein>
<organism evidence="2 3">
    <name type="scientific">Dorcoceras hygrometricum</name>
    <dbReference type="NCBI Taxonomy" id="472368"/>
    <lineage>
        <taxon>Eukaryota</taxon>
        <taxon>Viridiplantae</taxon>
        <taxon>Streptophyta</taxon>
        <taxon>Embryophyta</taxon>
        <taxon>Tracheophyta</taxon>
        <taxon>Spermatophyta</taxon>
        <taxon>Magnoliopsida</taxon>
        <taxon>eudicotyledons</taxon>
        <taxon>Gunneridae</taxon>
        <taxon>Pentapetalae</taxon>
        <taxon>asterids</taxon>
        <taxon>lamiids</taxon>
        <taxon>Lamiales</taxon>
        <taxon>Gesneriaceae</taxon>
        <taxon>Didymocarpoideae</taxon>
        <taxon>Trichosporeae</taxon>
        <taxon>Loxocarpinae</taxon>
        <taxon>Dorcoceras</taxon>
    </lineage>
</organism>
<keyword evidence="3" id="KW-1185">Reference proteome</keyword>
<reference evidence="2 3" key="1">
    <citation type="journal article" date="2015" name="Proc. Natl. Acad. Sci. U.S.A.">
        <title>The resurrection genome of Boea hygrometrica: A blueprint for survival of dehydration.</title>
        <authorList>
            <person name="Xiao L."/>
            <person name="Yang G."/>
            <person name="Zhang L."/>
            <person name="Yang X."/>
            <person name="Zhao S."/>
            <person name="Ji Z."/>
            <person name="Zhou Q."/>
            <person name="Hu M."/>
            <person name="Wang Y."/>
            <person name="Chen M."/>
            <person name="Xu Y."/>
            <person name="Jin H."/>
            <person name="Xiao X."/>
            <person name="Hu G."/>
            <person name="Bao F."/>
            <person name="Hu Y."/>
            <person name="Wan P."/>
            <person name="Li L."/>
            <person name="Deng X."/>
            <person name="Kuang T."/>
            <person name="Xiang C."/>
            <person name="Zhu J.K."/>
            <person name="Oliver M.J."/>
            <person name="He Y."/>
        </authorList>
    </citation>
    <scope>NUCLEOTIDE SEQUENCE [LARGE SCALE GENOMIC DNA]</scope>
    <source>
        <strain evidence="3">cv. XS01</strain>
    </source>
</reference>
<evidence type="ECO:0000256" key="1">
    <source>
        <dbReference type="SAM" id="MobiDB-lite"/>
    </source>
</evidence>
<name>A0A2Z7A089_9LAMI</name>
<evidence type="ECO:0000313" key="2">
    <source>
        <dbReference type="EMBL" id="KZT76290.1"/>
    </source>
</evidence>
<dbReference type="AlphaFoldDB" id="A0A2Z7A089"/>
<proteinExistence type="predicted"/>
<dbReference type="EMBL" id="KV135590">
    <property type="protein sequence ID" value="KZT76290.1"/>
    <property type="molecule type" value="Genomic_DNA"/>
</dbReference>
<evidence type="ECO:0000313" key="3">
    <source>
        <dbReference type="Proteomes" id="UP000250235"/>
    </source>
</evidence>
<accession>A0A2Z7A089</accession>
<feature type="region of interest" description="Disordered" evidence="1">
    <location>
        <begin position="1"/>
        <end position="27"/>
    </location>
</feature>